<dbReference type="Proteomes" id="UP001062846">
    <property type="component" value="Chromosome 5"/>
</dbReference>
<sequence>MTAGMIFDNDINTTIVKPLKKGVKLHAIVDVCHSRNILDLEHVYNRKVKRWVNNKPPSGASKSTNGGLAVSLSACANDQMAADTSAFTGKEMTGVLTFLLDQTIAENPNITYGGLLDKMHEKIVHANKHGCHNVPFLNKLFRRKLLQVKYLLSSRPDSLVPMPVREVE</sequence>
<organism evidence="1 2">
    <name type="scientific">Rhododendron molle</name>
    <name type="common">Chinese azalea</name>
    <name type="synonym">Azalea mollis</name>
    <dbReference type="NCBI Taxonomy" id="49168"/>
    <lineage>
        <taxon>Eukaryota</taxon>
        <taxon>Viridiplantae</taxon>
        <taxon>Streptophyta</taxon>
        <taxon>Embryophyta</taxon>
        <taxon>Tracheophyta</taxon>
        <taxon>Spermatophyta</taxon>
        <taxon>Magnoliopsida</taxon>
        <taxon>eudicotyledons</taxon>
        <taxon>Gunneridae</taxon>
        <taxon>Pentapetalae</taxon>
        <taxon>asterids</taxon>
        <taxon>Ericales</taxon>
        <taxon>Ericaceae</taxon>
        <taxon>Ericoideae</taxon>
        <taxon>Rhodoreae</taxon>
        <taxon>Rhododendron</taxon>
    </lineage>
</organism>
<keyword evidence="2" id="KW-1185">Reference proteome</keyword>
<name>A0ACC0NQM5_RHOML</name>
<evidence type="ECO:0000313" key="1">
    <source>
        <dbReference type="EMBL" id="KAI8554847.1"/>
    </source>
</evidence>
<accession>A0ACC0NQM5</accession>
<proteinExistence type="predicted"/>
<dbReference type="EMBL" id="CM046392">
    <property type="protein sequence ID" value="KAI8554847.1"/>
    <property type="molecule type" value="Genomic_DNA"/>
</dbReference>
<evidence type="ECO:0000313" key="2">
    <source>
        <dbReference type="Proteomes" id="UP001062846"/>
    </source>
</evidence>
<comment type="caution">
    <text evidence="1">The sequence shown here is derived from an EMBL/GenBank/DDBJ whole genome shotgun (WGS) entry which is preliminary data.</text>
</comment>
<reference evidence="1" key="1">
    <citation type="submission" date="2022-02" db="EMBL/GenBank/DDBJ databases">
        <title>Plant Genome Project.</title>
        <authorList>
            <person name="Zhang R.-G."/>
        </authorList>
    </citation>
    <scope>NUCLEOTIDE SEQUENCE</scope>
    <source>
        <strain evidence="1">AT1</strain>
    </source>
</reference>
<gene>
    <name evidence="1" type="ORF">RHMOL_Rhmol05G0128700</name>
</gene>
<protein>
    <submittedName>
        <fullName evidence="1">Uncharacterized protein</fullName>
    </submittedName>
</protein>